<evidence type="ECO:0000259" key="4">
    <source>
        <dbReference type="PROSITE" id="PS51071"/>
    </source>
</evidence>
<dbReference type="CDD" id="cd05013">
    <property type="entry name" value="SIS_RpiR"/>
    <property type="match status" value="1"/>
</dbReference>
<gene>
    <name evidence="6" type="ORF">EDX97_06610</name>
</gene>
<dbReference type="Pfam" id="PF01418">
    <property type="entry name" value="HTH_6"/>
    <property type="match status" value="1"/>
</dbReference>
<feature type="domain" description="SIS" evidence="5">
    <location>
        <begin position="154"/>
        <end position="289"/>
    </location>
</feature>
<name>A0A3N0I085_9FIRM</name>
<dbReference type="GO" id="GO:0003677">
    <property type="term" value="F:DNA binding"/>
    <property type="evidence" value="ECO:0007669"/>
    <property type="project" value="UniProtKB-KW"/>
</dbReference>
<dbReference type="InterPro" id="IPR046348">
    <property type="entry name" value="SIS_dom_sf"/>
</dbReference>
<feature type="domain" description="HTH rpiR-type" evidence="4">
    <location>
        <begin position="37"/>
        <end position="114"/>
    </location>
</feature>
<dbReference type="PANTHER" id="PTHR30514">
    <property type="entry name" value="GLUCOKINASE"/>
    <property type="match status" value="1"/>
</dbReference>
<evidence type="ECO:0000313" key="6">
    <source>
        <dbReference type="EMBL" id="RNM30455.1"/>
    </source>
</evidence>
<protein>
    <submittedName>
        <fullName evidence="6">MurR/RpiR family transcriptional regulator</fullName>
    </submittedName>
</protein>
<dbReference type="InterPro" id="IPR036388">
    <property type="entry name" value="WH-like_DNA-bd_sf"/>
</dbReference>
<dbReference type="EMBL" id="RJQC01000002">
    <property type="protein sequence ID" value="RNM30455.1"/>
    <property type="molecule type" value="Genomic_DNA"/>
</dbReference>
<dbReference type="InterPro" id="IPR047640">
    <property type="entry name" value="RpiR-like"/>
</dbReference>
<organism evidence="6 7">
    <name type="scientific">Absicoccus porci</name>
    <dbReference type="NCBI Taxonomy" id="2486576"/>
    <lineage>
        <taxon>Bacteria</taxon>
        <taxon>Bacillati</taxon>
        <taxon>Bacillota</taxon>
        <taxon>Erysipelotrichia</taxon>
        <taxon>Erysipelotrichales</taxon>
        <taxon>Erysipelotrichaceae</taxon>
        <taxon>Absicoccus</taxon>
    </lineage>
</organism>
<comment type="caution">
    <text evidence="6">The sequence shown here is derived from an EMBL/GenBank/DDBJ whole genome shotgun (WGS) entry which is preliminary data.</text>
</comment>
<dbReference type="SUPFAM" id="SSF53697">
    <property type="entry name" value="SIS domain"/>
    <property type="match status" value="1"/>
</dbReference>
<dbReference type="GO" id="GO:0097367">
    <property type="term" value="F:carbohydrate derivative binding"/>
    <property type="evidence" value="ECO:0007669"/>
    <property type="project" value="InterPro"/>
</dbReference>
<keyword evidence="2" id="KW-0238">DNA-binding</keyword>
<dbReference type="PANTHER" id="PTHR30514:SF21">
    <property type="entry name" value="RPIR-FAMILY TRANSCRIPTIONAL REGULATOR"/>
    <property type="match status" value="1"/>
</dbReference>
<dbReference type="Gene3D" id="3.40.50.10490">
    <property type="entry name" value="Glucose-6-phosphate isomerase like protein, domain 1"/>
    <property type="match status" value="1"/>
</dbReference>
<dbReference type="Pfam" id="PF01380">
    <property type="entry name" value="SIS"/>
    <property type="match status" value="1"/>
</dbReference>
<dbReference type="Gene3D" id="1.10.10.10">
    <property type="entry name" value="Winged helix-like DNA-binding domain superfamily/Winged helix DNA-binding domain"/>
    <property type="match status" value="1"/>
</dbReference>
<dbReference type="PROSITE" id="PS51071">
    <property type="entry name" value="HTH_RPIR"/>
    <property type="match status" value="1"/>
</dbReference>
<dbReference type="InterPro" id="IPR035472">
    <property type="entry name" value="RpiR-like_SIS"/>
</dbReference>
<dbReference type="GO" id="GO:1901135">
    <property type="term" value="P:carbohydrate derivative metabolic process"/>
    <property type="evidence" value="ECO:0007669"/>
    <property type="project" value="InterPro"/>
</dbReference>
<keyword evidence="7" id="KW-1185">Reference proteome</keyword>
<dbReference type="GO" id="GO:0003700">
    <property type="term" value="F:DNA-binding transcription factor activity"/>
    <property type="evidence" value="ECO:0007669"/>
    <property type="project" value="InterPro"/>
</dbReference>
<keyword evidence="3" id="KW-0804">Transcription</keyword>
<evidence type="ECO:0000259" key="5">
    <source>
        <dbReference type="PROSITE" id="PS51464"/>
    </source>
</evidence>
<evidence type="ECO:0000256" key="1">
    <source>
        <dbReference type="ARBA" id="ARBA00023015"/>
    </source>
</evidence>
<reference evidence="6 7" key="1">
    <citation type="submission" date="2018-11" db="EMBL/GenBank/DDBJ databases">
        <title>Clostridium sp. nov., a member of the family Erysipelotrichaceae isolated from pig faeces.</title>
        <authorList>
            <person name="Chang Y.-H."/>
        </authorList>
    </citation>
    <scope>NUCLEOTIDE SEQUENCE [LARGE SCALE GENOMIC DNA]</scope>
    <source>
        <strain evidence="6 7">YH-panp20</strain>
    </source>
</reference>
<dbReference type="OrthoDB" id="1648815at2"/>
<dbReference type="InterPro" id="IPR009057">
    <property type="entry name" value="Homeodomain-like_sf"/>
</dbReference>
<dbReference type="InterPro" id="IPR000281">
    <property type="entry name" value="HTH_RpiR"/>
</dbReference>
<dbReference type="SUPFAM" id="SSF46689">
    <property type="entry name" value="Homeodomain-like"/>
    <property type="match status" value="1"/>
</dbReference>
<dbReference type="AlphaFoldDB" id="A0A3N0I085"/>
<evidence type="ECO:0000256" key="3">
    <source>
        <dbReference type="ARBA" id="ARBA00023163"/>
    </source>
</evidence>
<dbReference type="PROSITE" id="PS51464">
    <property type="entry name" value="SIS"/>
    <property type="match status" value="1"/>
</dbReference>
<evidence type="ECO:0000313" key="7">
    <source>
        <dbReference type="Proteomes" id="UP000276568"/>
    </source>
</evidence>
<dbReference type="Proteomes" id="UP000276568">
    <property type="component" value="Unassembled WGS sequence"/>
</dbReference>
<proteinExistence type="predicted"/>
<sequence>MYNNHKLNCIIENGLFILLCSIYSTHHIGFNPRKGVFMSLMLNTDLYRELSDSEKKVIDYIETHENKVESFSITMIANRTFTSTATVSRAIKKMGFSGGISELRYSISINKSPSEDDHEKKNEDIGNVNQILAKSYRECMYTIDNIVITDILKVIDFIKSANRIILCALGSSAMVAQEFQEQLLMLGYTPILMADEVWLKRSNLVKQNDLVFIITTLNTRPVLFDMANRAKHTGTKVVTCVCKEGTSLQGISDITIIGHTENIVNTSIMSQTSRLSLMIITRTITEYLALYE</sequence>
<evidence type="ECO:0000256" key="2">
    <source>
        <dbReference type="ARBA" id="ARBA00023125"/>
    </source>
</evidence>
<dbReference type="InterPro" id="IPR001347">
    <property type="entry name" value="SIS_dom"/>
</dbReference>
<keyword evidence="1" id="KW-0805">Transcription regulation</keyword>
<accession>A0A3N0I085</accession>